<evidence type="ECO:0000256" key="3">
    <source>
        <dbReference type="ARBA" id="ARBA00022989"/>
    </source>
</evidence>
<reference evidence="9" key="1">
    <citation type="submission" date="2020-10" db="EMBL/GenBank/DDBJ databases">
        <authorList>
            <person name="Castelo-Branco R."/>
            <person name="Eusebio N."/>
            <person name="Adriana R."/>
            <person name="Vieira A."/>
            <person name="Brugerolle De Fraissinette N."/>
            <person name="Rezende De Castro R."/>
            <person name="Schneider M.P."/>
            <person name="Vasconcelos V."/>
            <person name="Leao P.N."/>
        </authorList>
    </citation>
    <scope>NUCLEOTIDE SEQUENCE</scope>
    <source>
        <strain evidence="9">LEGE 07157</strain>
    </source>
</reference>
<gene>
    <name evidence="9" type="ORF">IQ249_21510</name>
</gene>
<feature type="domain" description="Fatty acid hydroxylase" evidence="8">
    <location>
        <begin position="77"/>
        <end position="214"/>
    </location>
</feature>
<evidence type="ECO:0000256" key="4">
    <source>
        <dbReference type="ARBA" id="ARBA00023002"/>
    </source>
</evidence>
<dbReference type="Pfam" id="PF04116">
    <property type="entry name" value="FA_hydroxylase"/>
    <property type="match status" value="1"/>
</dbReference>
<keyword evidence="10" id="KW-1185">Reference proteome</keyword>
<dbReference type="AlphaFoldDB" id="A0A8J7IX33"/>
<name>A0A8J7IX33_9CYAN</name>
<dbReference type="GO" id="GO:0050479">
    <property type="term" value="F:glyceryl-ether monooxygenase activity"/>
    <property type="evidence" value="ECO:0007669"/>
    <property type="project" value="TreeGrafter"/>
</dbReference>
<organism evidence="9 10">
    <name type="scientific">Lusitaniella coriacea LEGE 07157</name>
    <dbReference type="NCBI Taxonomy" id="945747"/>
    <lineage>
        <taxon>Bacteria</taxon>
        <taxon>Bacillati</taxon>
        <taxon>Cyanobacteriota</taxon>
        <taxon>Cyanophyceae</taxon>
        <taxon>Spirulinales</taxon>
        <taxon>Lusitaniellaceae</taxon>
        <taxon>Lusitaniella</taxon>
    </lineage>
</organism>
<protein>
    <submittedName>
        <fullName evidence="9">Sterol desaturase family protein</fullName>
    </submittedName>
</protein>
<accession>A0A8J7IX33</accession>
<dbReference type="Proteomes" id="UP000654482">
    <property type="component" value="Unassembled WGS sequence"/>
</dbReference>
<keyword evidence="6 7" id="KW-0472">Membrane</keyword>
<evidence type="ECO:0000256" key="2">
    <source>
        <dbReference type="ARBA" id="ARBA00022692"/>
    </source>
</evidence>
<evidence type="ECO:0000259" key="8">
    <source>
        <dbReference type="Pfam" id="PF04116"/>
    </source>
</evidence>
<evidence type="ECO:0000256" key="7">
    <source>
        <dbReference type="SAM" id="Phobius"/>
    </source>
</evidence>
<evidence type="ECO:0000313" key="10">
    <source>
        <dbReference type="Proteomes" id="UP000654482"/>
    </source>
</evidence>
<evidence type="ECO:0000256" key="6">
    <source>
        <dbReference type="ARBA" id="ARBA00023136"/>
    </source>
</evidence>
<evidence type="ECO:0000256" key="1">
    <source>
        <dbReference type="ARBA" id="ARBA00004127"/>
    </source>
</evidence>
<feature type="transmembrane region" description="Helical" evidence="7">
    <location>
        <begin position="68"/>
        <end position="89"/>
    </location>
</feature>
<dbReference type="GO" id="GO:0008610">
    <property type="term" value="P:lipid biosynthetic process"/>
    <property type="evidence" value="ECO:0007669"/>
    <property type="project" value="InterPro"/>
</dbReference>
<keyword evidence="5" id="KW-0443">Lipid metabolism</keyword>
<sequence length="242" mass="28620">MLVFIAFWILLFLTIARPGNRTSFQHKSWQDWLLDGTGLLFQGLAIPILQVTLVYQLYSVLIPHLRDILVLPPMIAFLLSFVFVDYLYYWNHRLLHSRFFWRLHQVHHTVTQRDVLGTSRNTLWTSFFILYLLVHALFIYLLFDPKWYVLGISLTSILDLWRHSAIEPKQGSFFDRAISPWLTLPRDHAWHHTPNPQTGNYGANFKLWDKLHRTNCTHDTAPTHLGIDTQLTLIQKLFFPIK</sequence>
<comment type="subcellular location">
    <subcellularLocation>
        <location evidence="1">Endomembrane system</location>
        <topology evidence="1">Multi-pass membrane protein</topology>
    </subcellularLocation>
</comment>
<feature type="transmembrane region" description="Helical" evidence="7">
    <location>
        <begin position="123"/>
        <end position="143"/>
    </location>
</feature>
<dbReference type="GO" id="GO:0012505">
    <property type="term" value="C:endomembrane system"/>
    <property type="evidence" value="ECO:0007669"/>
    <property type="project" value="UniProtKB-SubCell"/>
</dbReference>
<dbReference type="PANTHER" id="PTHR21624:SF1">
    <property type="entry name" value="ALKYLGLYCEROL MONOOXYGENASE"/>
    <property type="match status" value="1"/>
</dbReference>
<evidence type="ECO:0000256" key="5">
    <source>
        <dbReference type="ARBA" id="ARBA00023098"/>
    </source>
</evidence>
<dbReference type="InterPro" id="IPR051689">
    <property type="entry name" value="Sterol_desaturase/TMEM195"/>
</dbReference>
<dbReference type="InterPro" id="IPR006694">
    <property type="entry name" value="Fatty_acid_hydroxylase"/>
</dbReference>
<dbReference type="PANTHER" id="PTHR21624">
    <property type="entry name" value="STEROL DESATURASE-RELATED PROTEIN"/>
    <property type="match status" value="1"/>
</dbReference>
<feature type="transmembrane region" description="Helical" evidence="7">
    <location>
        <begin position="40"/>
        <end position="61"/>
    </location>
</feature>
<proteinExistence type="predicted"/>
<dbReference type="GO" id="GO:0005506">
    <property type="term" value="F:iron ion binding"/>
    <property type="evidence" value="ECO:0007669"/>
    <property type="project" value="InterPro"/>
</dbReference>
<dbReference type="RefSeq" id="WP_194031556.1">
    <property type="nucleotide sequence ID" value="NZ_JADEWZ010000048.1"/>
</dbReference>
<keyword evidence="3 7" id="KW-1133">Transmembrane helix</keyword>
<evidence type="ECO:0000313" key="9">
    <source>
        <dbReference type="EMBL" id="MBE9118472.1"/>
    </source>
</evidence>
<comment type="caution">
    <text evidence="9">The sequence shown here is derived from an EMBL/GenBank/DDBJ whole genome shotgun (WGS) entry which is preliminary data.</text>
</comment>
<keyword evidence="4" id="KW-0560">Oxidoreductase</keyword>
<dbReference type="GO" id="GO:0016020">
    <property type="term" value="C:membrane"/>
    <property type="evidence" value="ECO:0007669"/>
    <property type="project" value="GOC"/>
</dbReference>
<dbReference type="GO" id="GO:0006643">
    <property type="term" value="P:membrane lipid metabolic process"/>
    <property type="evidence" value="ECO:0007669"/>
    <property type="project" value="TreeGrafter"/>
</dbReference>
<keyword evidence="2 7" id="KW-0812">Transmembrane</keyword>
<dbReference type="EMBL" id="JADEWZ010000048">
    <property type="protein sequence ID" value="MBE9118472.1"/>
    <property type="molecule type" value="Genomic_DNA"/>
</dbReference>